<evidence type="ECO:0000313" key="5">
    <source>
        <dbReference type="EMBL" id="GAA0255763.1"/>
    </source>
</evidence>
<accession>A0ABP3E911</accession>
<dbReference type="PANTHER" id="PTHR10302:SF27">
    <property type="entry name" value="SINGLE-STRANDED DNA-BINDING PROTEIN"/>
    <property type="match status" value="1"/>
</dbReference>
<dbReference type="NCBIfam" id="TIGR00621">
    <property type="entry name" value="ssb"/>
    <property type="match status" value="1"/>
</dbReference>
<dbReference type="HAMAP" id="MF_00984">
    <property type="entry name" value="SSB"/>
    <property type="match status" value="1"/>
</dbReference>
<name>A0ABP3E911_9ACTN</name>
<dbReference type="GO" id="GO:0003677">
    <property type="term" value="F:DNA binding"/>
    <property type="evidence" value="ECO:0007669"/>
    <property type="project" value="UniProtKB-KW"/>
</dbReference>
<reference evidence="6" key="1">
    <citation type="journal article" date="2019" name="Int. J. Syst. Evol. Microbiol.">
        <title>The Global Catalogue of Microorganisms (GCM) 10K type strain sequencing project: providing services to taxonomists for standard genome sequencing and annotation.</title>
        <authorList>
            <consortium name="The Broad Institute Genomics Platform"/>
            <consortium name="The Broad Institute Genome Sequencing Center for Infectious Disease"/>
            <person name="Wu L."/>
            <person name="Ma J."/>
        </authorList>
    </citation>
    <scope>NUCLEOTIDE SEQUENCE [LARGE SCALE GENOMIC DNA]</scope>
    <source>
        <strain evidence="6">JCM 10425</strain>
    </source>
</reference>
<evidence type="ECO:0000256" key="3">
    <source>
        <dbReference type="RuleBase" id="RU000524"/>
    </source>
</evidence>
<dbReference type="RefSeq" id="WP_344650969.1">
    <property type="nucleotide sequence ID" value="NZ_BAAAGX010000017.1"/>
</dbReference>
<dbReference type="InterPro" id="IPR012340">
    <property type="entry name" value="NA-bd_OB-fold"/>
</dbReference>
<comment type="caution">
    <text evidence="2">Lacks conserved residue(s) required for the propagation of feature annotation.</text>
</comment>
<dbReference type="NCBIfam" id="NF005851">
    <property type="entry name" value="PRK07772.1"/>
    <property type="match status" value="1"/>
</dbReference>
<dbReference type="PANTHER" id="PTHR10302">
    <property type="entry name" value="SINGLE-STRANDED DNA-BINDING PROTEIN"/>
    <property type="match status" value="1"/>
</dbReference>
<proteinExistence type="inferred from homology"/>
<comment type="subunit">
    <text evidence="2">Homotetramer.</text>
</comment>
<evidence type="ECO:0000256" key="4">
    <source>
        <dbReference type="SAM" id="MobiDB-lite"/>
    </source>
</evidence>
<dbReference type="CDD" id="cd04496">
    <property type="entry name" value="SSB_OBF"/>
    <property type="match status" value="1"/>
</dbReference>
<keyword evidence="6" id="KW-1185">Reference proteome</keyword>
<feature type="region of interest" description="Disordered" evidence="4">
    <location>
        <begin position="117"/>
        <end position="156"/>
    </location>
</feature>
<dbReference type="Proteomes" id="UP001500967">
    <property type="component" value="Unassembled WGS sequence"/>
</dbReference>
<dbReference type="InterPro" id="IPR011344">
    <property type="entry name" value="ssDNA-bd"/>
</dbReference>
<dbReference type="PROSITE" id="PS50935">
    <property type="entry name" value="SSB"/>
    <property type="match status" value="1"/>
</dbReference>
<evidence type="ECO:0000256" key="2">
    <source>
        <dbReference type="HAMAP-Rule" id="MF_00984"/>
    </source>
</evidence>
<organism evidence="5 6">
    <name type="scientific">Cryptosporangium japonicum</name>
    <dbReference type="NCBI Taxonomy" id="80872"/>
    <lineage>
        <taxon>Bacteria</taxon>
        <taxon>Bacillati</taxon>
        <taxon>Actinomycetota</taxon>
        <taxon>Actinomycetes</taxon>
        <taxon>Cryptosporangiales</taxon>
        <taxon>Cryptosporangiaceae</taxon>
        <taxon>Cryptosporangium</taxon>
    </lineage>
</organism>
<dbReference type="EMBL" id="BAAAGX010000017">
    <property type="protein sequence ID" value="GAA0255763.1"/>
    <property type="molecule type" value="Genomic_DNA"/>
</dbReference>
<dbReference type="Gene3D" id="2.40.50.140">
    <property type="entry name" value="Nucleic acid-binding proteins"/>
    <property type="match status" value="1"/>
</dbReference>
<evidence type="ECO:0000256" key="1">
    <source>
        <dbReference type="ARBA" id="ARBA00023125"/>
    </source>
</evidence>
<keyword evidence="1 2" id="KW-0238">DNA-binding</keyword>
<evidence type="ECO:0000313" key="6">
    <source>
        <dbReference type="Proteomes" id="UP001500967"/>
    </source>
</evidence>
<dbReference type="SUPFAM" id="SSF50249">
    <property type="entry name" value="Nucleic acid-binding proteins"/>
    <property type="match status" value="1"/>
</dbReference>
<sequence>MANETVITVVGNLTADPELRVTPSGAAMAKFTVASTPRTFDKTTNKWVDGEAMFLTCTAWRQLAENVVESLTRGARVVVTGRLRQHHWEDKETSEKRSMFGLDVEEIGPSLRFATASVRKATRSGTPPAGQTPPDDLWATSAPAPAGSTFADEPPF</sequence>
<dbReference type="Pfam" id="PF00436">
    <property type="entry name" value="SSB"/>
    <property type="match status" value="1"/>
</dbReference>
<protein>
    <recommendedName>
        <fullName evidence="2 3">Single-stranded DNA-binding protein</fullName>
        <shortName evidence="2">SSB</shortName>
    </recommendedName>
</protein>
<comment type="caution">
    <text evidence="5">The sequence shown here is derived from an EMBL/GenBank/DDBJ whole genome shotgun (WGS) entry which is preliminary data.</text>
</comment>
<dbReference type="InterPro" id="IPR000424">
    <property type="entry name" value="Primosome_PriB/ssb"/>
</dbReference>
<gene>
    <name evidence="5" type="ORF">GCM10009539_46230</name>
</gene>